<accession>A0A1F7U3U2</accession>
<dbReference type="AlphaFoldDB" id="A0A1F7U3U2"/>
<dbReference type="Pfam" id="PF13579">
    <property type="entry name" value="Glyco_trans_4_4"/>
    <property type="match status" value="1"/>
</dbReference>
<sequence length="383" mass="41951">MKKILFVITQAEMGGAQRAVFELAAGLKDRYEIVVAAGEPAGSDELVSRCESAGIRIVRLGHLHRAIRPRQDIRAVFELRAVIRNERPDIVHAHSSKSGIIASLAAYSLFPSPYSLVYTAHGWVFQEPLSPLRRLLYLWMEKIAARERKATIVLSESEKKIALANHLGSNASLVVIPNGVSCPPKMFDRDRARAEISRLIPIDSSTRLLGAVANLYPAKGLDTLVAAAGIVYDLYPDVHFIIAGEGPERKKIEREIRSRNLDEIVRLIGKISDPGQFLPAFDIFVLSSRKEGLPFALLDAAAAGLPIVATRVGGIPEVLRDETDALLVAPDDPSGLAKAILQLLDDPRLSARLAVSAKDRICSSFTLDRMLRETAALYDRLLS</sequence>
<gene>
    <name evidence="2" type="ORF">A3D72_01820</name>
</gene>
<protein>
    <recommendedName>
        <fullName evidence="1">Glycosyltransferase subfamily 4-like N-terminal domain-containing protein</fullName>
    </recommendedName>
</protein>
<dbReference type="Gene3D" id="3.40.50.2000">
    <property type="entry name" value="Glycogen Phosphorylase B"/>
    <property type="match status" value="2"/>
</dbReference>
<evidence type="ECO:0000259" key="1">
    <source>
        <dbReference type="Pfam" id="PF13579"/>
    </source>
</evidence>
<dbReference type="CDD" id="cd03808">
    <property type="entry name" value="GT4_CapM-like"/>
    <property type="match status" value="1"/>
</dbReference>
<dbReference type="SUPFAM" id="SSF53756">
    <property type="entry name" value="UDP-Glycosyltransferase/glycogen phosphorylase"/>
    <property type="match status" value="1"/>
</dbReference>
<evidence type="ECO:0000313" key="3">
    <source>
        <dbReference type="Proteomes" id="UP000176303"/>
    </source>
</evidence>
<dbReference type="PANTHER" id="PTHR12526">
    <property type="entry name" value="GLYCOSYLTRANSFERASE"/>
    <property type="match status" value="1"/>
</dbReference>
<dbReference type="STRING" id="1802391.A3D72_01820"/>
<reference evidence="2 3" key="1">
    <citation type="journal article" date="2016" name="Nat. Commun.">
        <title>Thousands of microbial genomes shed light on interconnected biogeochemical processes in an aquifer system.</title>
        <authorList>
            <person name="Anantharaman K."/>
            <person name="Brown C.T."/>
            <person name="Hug L.A."/>
            <person name="Sharon I."/>
            <person name="Castelle C.J."/>
            <person name="Probst A.J."/>
            <person name="Thomas B.C."/>
            <person name="Singh A."/>
            <person name="Wilkins M.J."/>
            <person name="Karaoz U."/>
            <person name="Brodie E.L."/>
            <person name="Williams K.H."/>
            <person name="Hubbard S.S."/>
            <person name="Banfield J.F."/>
        </authorList>
    </citation>
    <scope>NUCLEOTIDE SEQUENCE [LARGE SCALE GENOMIC DNA]</scope>
</reference>
<name>A0A1F7U3U2_9BACT</name>
<dbReference type="EMBL" id="MGDZ01000065">
    <property type="protein sequence ID" value="OGL72357.1"/>
    <property type="molecule type" value="Genomic_DNA"/>
</dbReference>
<dbReference type="Proteomes" id="UP000176303">
    <property type="component" value="Unassembled WGS sequence"/>
</dbReference>
<dbReference type="InterPro" id="IPR028098">
    <property type="entry name" value="Glyco_trans_4-like_N"/>
</dbReference>
<comment type="caution">
    <text evidence="2">The sequence shown here is derived from an EMBL/GenBank/DDBJ whole genome shotgun (WGS) entry which is preliminary data.</text>
</comment>
<proteinExistence type="predicted"/>
<evidence type="ECO:0000313" key="2">
    <source>
        <dbReference type="EMBL" id="OGL72357.1"/>
    </source>
</evidence>
<dbReference type="Pfam" id="PF13692">
    <property type="entry name" value="Glyco_trans_1_4"/>
    <property type="match status" value="1"/>
</dbReference>
<feature type="domain" description="Glycosyltransferase subfamily 4-like N-terminal" evidence="1">
    <location>
        <begin position="14"/>
        <end position="179"/>
    </location>
</feature>
<organism evidence="2 3">
    <name type="scientific">Candidatus Uhrbacteria bacterium RIFCSPHIGHO2_02_FULL_57_19</name>
    <dbReference type="NCBI Taxonomy" id="1802391"/>
    <lineage>
        <taxon>Bacteria</taxon>
        <taxon>Candidatus Uhriibacteriota</taxon>
    </lineage>
</organism>